<dbReference type="AlphaFoldDB" id="A0A7W7Y7B0"/>
<accession>A0A7W7Y7B0</accession>
<organism evidence="1 2">
    <name type="scientific">Prosthecobacter vanneervenii</name>
    <dbReference type="NCBI Taxonomy" id="48466"/>
    <lineage>
        <taxon>Bacteria</taxon>
        <taxon>Pseudomonadati</taxon>
        <taxon>Verrucomicrobiota</taxon>
        <taxon>Verrucomicrobiia</taxon>
        <taxon>Verrucomicrobiales</taxon>
        <taxon>Verrucomicrobiaceae</taxon>
        <taxon>Prosthecobacter</taxon>
    </lineage>
</organism>
<dbReference type="EMBL" id="JACHIG010000001">
    <property type="protein sequence ID" value="MBB5030946.1"/>
    <property type="molecule type" value="Genomic_DNA"/>
</dbReference>
<dbReference type="Proteomes" id="UP000590740">
    <property type="component" value="Unassembled WGS sequence"/>
</dbReference>
<name>A0A7W7Y7B0_9BACT</name>
<dbReference type="InterPro" id="IPR012902">
    <property type="entry name" value="N_methyl_site"/>
</dbReference>
<dbReference type="PROSITE" id="PS00409">
    <property type="entry name" value="PROKAR_NTER_METHYL"/>
    <property type="match status" value="1"/>
</dbReference>
<proteinExistence type="predicted"/>
<sequence>MKREGFTLLETLLAIIVFSMAVVALVEAVHQLGENTLQRQHEAAIQERMRSILLEQTRIFVQNPPEEMKIKEGLITYTVRRTPLELSDRNGQAIQGIFEVSVTADWMEGRTPQQASTETWLYPPLFQP</sequence>
<evidence type="ECO:0000313" key="2">
    <source>
        <dbReference type="Proteomes" id="UP000590740"/>
    </source>
</evidence>
<protein>
    <submittedName>
        <fullName evidence="1">Prepilin-type N-terminal cleavage/methylation domain-containing protein</fullName>
    </submittedName>
</protein>
<comment type="caution">
    <text evidence="1">The sequence shown here is derived from an EMBL/GenBank/DDBJ whole genome shotgun (WGS) entry which is preliminary data.</text>
</comment>
<keyword evidence="2" id="KW-1185">Reference proteome</keyword>
<dbReference type="RefSeq" id="WP_184337895.1">
    <property type="nucleotide sequence ID" value="NZ_JACHIG010000001.1"/>
</dbReference>
<dbReference type="NCBIfam" id="TIGR02532">
    <property type="entry name" value="IV_pilin_GFxxxE"/>
    <property type="match status" value="1"/>
</dbReference>
<gene>
    <name evidence="1" type="ORF">HNQ65_000500</name>
</gene>
<evidence type="ECO:0000313" key="1">
    <source>
        <dbReference type="EMBL" id="MBB5030946.1"/>
    </source>
</evidence>
<reference evidence="1 2" key="1">
    <citation type="submission" date="2020-08" db="EMBL/GenBank/DDBJ databases">
        <title>Genomic Encyclopedia of Type Strains, Phase IV (KMG-IV): sequencing the most valuable type-strain genomes for metagenomic binning, comparative biology and taxonomic classification.</title>
        <authorList>
            <person name="Goeker M."/>
        </authorList>
    </citation>
    <scope>NUCLEOTIDE SEQUENCE [LARGE SCALE GENOMIC DNA]</scope>
    <source>
        <strain evidence="1 2">DSM 12252</strain>
    </source>
</reference>